<proteinExistence type="inferred from homology"/>
<reference evidence="14 15" key="1">
    <citation type="submission" date="2023-03" db="EMBL/GenBank/DDBJ databases">
        <title>Complete genome sequences of several Auritidibacter ignavus strains isolated from ear infections.</title>
        <authorList>
            <person name="Baehr T."/>
            <person name="Baumhoegger A.M."/>
        </authorList>
    </citation>
    <scope>NUCLEOTIDE SEQUENCE [LARGE SCALE GENOMIC DNA]</scope>
    <source>
        <strain evidence="14 15">BABAE-6</strain>
    </source>
</reference>
<comment type="cofactor">
    <cofactor evidence="1">
        <name>Zn(2+)</name>
        <dbReference type="ChEBI" id="CHEBI:29105"/>
    </cofactor>
</comment>
<comment type="similarity">
    <text evidence="3">Belongs to the peptidase M50B family.</text>
</comment>
<keyword evidence="8" id="KW-0862">Zinc</keyword>
<evidence type="ECO:0000256" key="6">
    <source>
        <dbReference type="ARBA" id="ARBA00022723"/>
    </source>
</evidence>
<dbReference type="RefSeq" id="WP_279675097.1">
    <property type="nucleotide sequence ID" value="NZ_CP122566.1"/>
</dbReference>
<protein>
    <submittedName>
        <fullName evidence="14">Site-2 protease family protein</fullName>
    </submittedName>
</protein>
<keyword evidence="7" id="KW-0378">Hydrolase</keyword>
<dbReference type="PANTHER" id="PTHR39188:SF3">
    <property type="entry name" value="STAGE IV SPORULATION PROTEIN FB"/>
    <property type="match status" value="1"/>
</dbReference>
<dbReference type="GO" id="GO:0006508">
    <property type="term" value="P:proteolysis"/>
    <property type="evidence" value="ECO:0007669"/>
    <property type="project" value="UniProtKB-KW"/>
</dbReference>
<keyword evidence="9 12" id="KW-1133">Transmembrane helix</keyword>
<dbReference type="Proteomes" id="UP001224674">
    <property type="component" value="Chromosome"/>
</dbReference>
<feature type="transmembrane region" description="Helical" evidence="12">
    <location>
        <begin position="226"/>
        <end position="246"/>
    </location>
</feature>
<organism evidence="14 15">
    <name type="scientific">Auritidibacter ignavus</name>
    <dbReference type="NCBI Taxonomy" id="678932"/>
    <lineage>
        <taxon>Bacteria</taxon>
        <taxon>Bacillati</taxon>
        <taxon>Actinomycetota</taxon>
        <taxon>Actinomycetes</taxon>
        <taxon>Micrococcales</taxon>
        <taxon>Micrococcaceae</taxon>
        <taxon>Auritidibacter</taxon>
    </lineage>
</organism>
<dbReference type="GO" id="GO:0046872">
    <property type="term" value="F:metal ion binding"/>
    <property type="evidence" value="ECO:0007669"/>
    <property type="project" value="UniProtKB-KW"/>
</dbReference>
<accession>A0AAJ6AJB7</accession>
<evidence type="ECO:0000256" key="12">
    <source>
        <dbReference type="SAM" id="Phobius"/>
    </source>
</evidence>
<evidence type="ECO:0000256" key="7">
    <source>
        <dbReference type="ARBA" id="ARBA00022801"/>
    </source>
</evidence>
<dbReference type="InterPro" id="IPR008915">
    <property type="entry name" value="Peptidase_M50"/>
</dbReference>
<evidence type="ECO:0000256" key="3">
    <source>
        <dbReference type="ARBA" id="ARBA00007931"/>
    </source>
</evidence>
<evidence type="ECO:0000256" key="5">
    <source>
        <dbReference type="ARBA" id="ARBA00022692"/>
    </source>
</evidence>
<dbReference type="EMBL" id="CP122566">
    <property type="protein sequence ID" value="WGH93712.1"/>
    <property type="molecule type" value="Genomic_DNA"/>
</dbReference>
<feature type="transmembrane region" description="Helical" evidence="12">
    <location>
        <begin position="55"/>
        <end position="74"/>
    </location>
</feature>
<keyword evidence="11 12" id="KW-0472">Membrane</keyword>
<evidence type="ECO:0000313" key="14">
    <source>
        <dbReference type="EMBL" id="WGH93712.1"/>
    </source>
</evidence>
<dbReference type="AlphaFoldDB" id="A0AAJ6AJB7"/>
<keyword evidence="4 14" id="KW-0645">Protease</keyword>
<gene>
    <name evidence="14" type="ORF">QDX21_02640</name>
</gene>
<evidence type="ECO:0000256" key="1">
    <source>
        <dbReference type="ARBA" id="ARBA00001947"/>
    </source>
</evidence>
<keyword evidence="10" id="KW-0482">Metalloprotease</keyword>
<evidence type="ECO:0000313" key="15">
    <source>
        <dbReference type="Proteomes" id="UP001224674"/>
    </source>
</evidence>
<dbReference type="GO" id="GO:0008237">
    <property type="term" value="F:metallopeptidase activity"/>
    <property type="evidence" value="ECO:0007669"/>
    <property type="project" value="UniProtKB-KW"/>
</dbReference>
<dbReference type="Pfam" id="PF02163">
    <property type="entry name" value="Peptidase_M50"/>
    <property type="match status" value="1"/>
</dbReference>
<name>A0AAJ6AJB7_9MICC</name>
<evidence type="ECO:0000256" key="9">
    <source>
        <dbReference type="ARBA" id="ARBA00022989"/>
    </source>
</evidence>
<evidence type="ECO:0000256" key="2">
    <source>
        <dbReference type="ARBA" id="ARBA00004141"/>
    </source>
</evidence>
<evidence type="ECO:0000256" key="4">
    <source>
        <dbReference type="ARBA" id="ARBA00022670"/>
    </source>
</evidence>
<keyword evidence="6" id="KW-0479">Metal-binding</keyword>
<evidence type="ECO:0000256" key="8">
    <source>
        <dbReference type="ARBA" id="ARBA00022833"/>
    </source>
</evidence>
<keyword evidence="5 12" id="KW-0812">Transmembrane</keyword>
<feature type="transmembrane region" description="Helical" evidence="12">
    <location>
        <begin position="119"/>
        <end position="139"/>
    </location>
</feature>
<comment type="subcellular location">
    <subcellularLocation>
        <location evidence="2">Membrane</location>
        <topology evidence="2">Multi-pass membrane protein</topology>
    </subcellularLocation>
</comment>
<feature type="transmembrane region" description="Helical" evidence="12">
    <location>
        <begin position="27"/>
        <end position="49"/>
    </location>
</feature>
<feature type="domain" description="Peptidase M50" evidence="13">
    <location>
        <begin position="63"/>
        <end position="140"/>
    </location>
</feature>
<feature type="transmembrane region" description="Helical" evidence="12">
    <location>
        <begin position="258"/>
        <end position="280"/>
    </location>
</feature>
<evidence type="ECO:0000259" key="13">
    <source>
        <dbReference type="Pfam" id="PF02163"/>
    </source>
</evidence>
<dbReference type="PANTHER" id="PTHR39188">
    <property type="entry name" value="MEMBRANE-ASSOCIATED ZINC METALLOPROTEASE M50B"/>
    <property type="match status" value="1"/>
</dbReference>
<dbReference type="GO" id="GO:0016020">
    <property type="term" value="C:membrane"/>
    <property type="evidence" value="ECO:0007669"/>
    <property type="project" value="UniProtKB-SubCell"/>
</dbReference>
<feature type="transmembrane region" description="Helical" evidence="12">
    <location>
        <begin position="197"/>
        <end position="220"/>
    </location>
</feature>
<evidence type="ECO:0000256" key="10">
    <source>
        <dbReference type="ARBA" id="ARBA00023049"/>
    </source>
</evidence>
<sequence length="403" mass="42740">MSASSTTISEQGIVIARYGRTPIRLAWSWWIFATALLILIRPFFVILTPPTAPGWLPWLLSAFFVLGLLITVLCHELAHAIAARSFGWRVYEIRLTLWGGYTSFAEHDSNHPRTPMRSMVVALAGPAANILLALILTLVAELTGPHLPSPWLGLISVLTTGNWLIAAFNLLPGHPLDGGSVVETIGWKITGSKAQGLIAAGWSGRLIVAALIIGVVAVLILRGDQLPILLLVVVGVLVLMLWGAAGEGIKRGNALRRAEATVLAELAVAVILVSATTPVAQVIDKLQKYPAGYHDQPLIVQLSSSQETGPPRVTGLIDPATLAQVPTEFRHQTSAHEVSQAFTGSTHYVPADRRISELGSALAGDPDQVLLLTPGSGTPASTSQLPAAAVLGSRIAVYLSTGR</sequence>
<keyword evidence="15" id="KW-1185">Reference proteome</keyword>
<evidence type="ECO:0000256" key="11">
    <source>
        <dbReference type="ARBA" id="ARBA00023136"/>
    </source>
</evidence>